<proteinExistence type="predicted"/>
<feature type="domain" description="DHHA1" evidence="2">
    <location>
        <begin position="225"/>
        <end position="314"/>
    </location>
</feature>
<sequence length="322" mass="35078">MLSQVVELIESRHCFAITSHARPDGDGLGSSLALMHILESLGKEVTVGLRDPIPRAYRELPGAERIRQITRLDRLYDAVFVIECSDIDRPGLLDLEKQFLVNIDHHATTELFGHINWIDSTASAVGEMIYNLCKALGVRVTPAIASCVYAAILADTGSFQFSNTTERTFKIARELVAHGANPAEIARALFYNHPFSKVKLTGLVLSTLRCDESGRIAWMVMTQEMLRQAGASEEDSEGIVNYPLSIEGVEVVAFFKEIAPGIYRTSLRSKGAINVSKIASAFGGGGHRNASGCAIEGPLPEVERRVIRKLQEALSIASARAG</sequence>
<dbReference type="EMBL" id="AP011695">
    <property type="protein sequence ID" value="BAL54638.1"/>
    <property type="molecule type" value="Genomic_DNA"/>
</dbReference>
<dbReference type="Gene3D" id="3.90.1640.10">
    <property type="entry name" value="inorganic pyrophosphatase (n-terminal core)"/>
    <property type="match status" value="1"/>
</dbReference>
<dbReference type="PANTHER" id="PTHR47618:SF1">
    <property type="entry name" value="BIFUNCTIONAL OLIGORIBONUCLEASE AND PAP PHOSPHATASE NRNA"/>
    <property type="match status" value="1"/>
</dbReference>
<gene>
    <name evidence="3" type="ORF">HGMM_F17D01C25</name>
</gene>
<reference evidence="3" key="1">
    <citation type="journal article" date="2005" name="Environ. Microbiol.">
        <title>Genetic and functional properties of uncultivated thermophilic crenarchaeotes from a subsurface gold mine as revealed by analysis of genome fragments.</title>
        <authorList>
            <person name="Nunoura T."/>
            <person name="Hirayama H."/>
            <person name="Takami H."/>
            <person name="Oida H."/>
            <person name="Nishi S."/>
            <person name="Shimamura S."/>
            <person name="Suzuki Y."/>
            <person name="Inagaki F."/>
            <person name="Takai K."/>
            <person name="Nealson K.H."/>
            <person name="Horikoshi K."/>
        </authorList>
    </citation>
    <scope>NUCLEOTIDE SEQUENCE</scope>
</reference>
<dbReference type="InterPro" id="IPR001667">
    <property type="entry name" value="DDH_dom"/>
</dbReference>
<reference evidence="3" key="2">
    <citation type="journal article" date="2012" name="PLoS ONE">
        <title>A Deeply Branching Thermophilic Bacterium with an Ancient Acetyl-CoA Pathway Dominates a Subsurface Ecosystem.</title>
        <authorList>
            <person name="Takami H."/>
            <person name="Noguchi H."/>
            <person name="Takaki Y."/>
            <person name="Uchiyama I."/>
            <person name="Toyoda A."/>
            <person name="Nishi S."/>
            <person name="Chee G.-J."/>
            <person name="Arai W."/>
            <person name="Nunoura T."/>
            <person name="Itoh T."/>
            <person name="Hattori M."/>
            <person name="Takai K."/>
        </authorList>
    </citation>
    <scope>NUCLEOTIDE SEQUENCE</scope>
</reference>
<dbReference type="InterPro" id="IPR003156">
    <property type="entry name" value="DHHA1_dom"/>
</dbReference>
<dbReference type="InterPro" id="IPR038763">
    <property type="entry name" value="DHH_sf"/>
</dbReference>
<dbReference type="InterPro" id="IPR051319">
    <property type="entry name" value="Oligoribo/pAp-PDE_c-di-AMP_PDE"/>
</dbReference>
<evidence type="ECO:0000313" key="3">
    <source>
        <dbReference type="EMBL" id="BAL54638.1"/>
    </source>
</evidence>
<dbReference type="GO" id="GO:0003676">
    <property type="term" value="F:nucleic acid binding"/>
    <property type="evidence" value="ECO:0007669"/>
    <property type="project" value="InterPro"/>
</dbReference>
<dbReference type="SUPFAM" id="SSF64182">
    <property type="entry name" value="DHH phosphoesterases"/>
    <property type="match status" value="1"/>
</dbReference>
<organism evidence="3">
    <name type="scientific">uncultured Acidobacteriota bacterium</name>
    <dbReference type="NCBI Taxonomy" id="171953"/>
    <lineage>
        <taxon>Bacteria</taxon>
        <taxon>Pseudomonadati</taxon>
        <taxon>Acidobacteriota</taxon>
        <taxon>environmental samples</taxon>
    </lineage>
</organism>
<dbReference type="Gene3D" id="3.10.310.30">
    <property type="match status" value="1"/>
</dbReference>
<name>H5SEQ2_9BACT</name>
<dbReference type="Pfam" id="PF01368">
    <property type="entry name" value="DHH"/>
    <property type="match status" value="1"/>
</dbReference>
<evidence type="ECO:0000259" key="1">
    <source>
        <dbReference type="Pfam" id="PF01368"/>
    </source>
</evidence>
<dbReference type="PANTHER" id="PTHR47618">
    <property type="entry name" value="BIFUNCTIONAL OLIGORIBONUCLEASE AND PAP PHOSPHATASE NRNA"/>
    <property type="match status" value="1"/>
</dbReference>
<protein>
    <submittedName>
        <fullName evidence="3">Phosphoesterase</fullName>
    </submittedName>
</protein>
<accession>H5SEQ2</accession>
<dbReference type="AlphaFoldDB" id="H5SEQ2"/>
<dbReference type="Pfam" id="PF02272">
    <property type="entry name" value="DHHA1"/>
    <property type="match status" value="1"/>
</dbReference>
<feature type="domain" description="DDH" evidence="1">
    <location>
        <begin position="16"/>
        <end position="152"/>
    </location>
</feature>
<evidence type="ECO:0000259" key="2">
    <source>
        <dbReference type="Pfam" id="PF02272"/>
    </source>
</evidence>